<protein>
    <submittedName>
        <fullName evidence="1">Uncharacterized protein</fullName>
    </submittedName>
</protein>
<organism evidence="1 2">
    <name type="scientific">Xanthobacter aminoxidans</name>
    <dbReference type="NCBI Taxonomy" id="186280"/>
    <lineage>
        <taxon>Bacteria</taxon>
        <taxon>Pseudomonadati</taxon>
        <taxon>Pseudomonadota</taxon>
        <taxon>Alphaproteobacteria</taxon>
        <taxon>Hyphomicrobiales</taxon>
        <taxon>Xanthobacteraceae</taxon>
        <taxon>Xanthobacter</taxon>
    </lineage>
</organism>
<gene>
    <name evidence="1" type="ORF">V5F30_13985</name>
</gene>
<name>A0ABW6ZHP2_9HYPH</name>
<keyword evidence="2" id="KW-1185">Reference proteome</keyword>
<dbReference type="Proteomes" id="UP001604043">
    <property type="component" value="Unassembled WGS sequence"/>
</dbReference>
<sequence>MAVETPRERATVIREALDRAPFDVDLLSLARHEALQSGDTDRVRDAASKRMRLCPDDKEPARIQKL</sequence>
<accession>A0ABW6ZHP2</accession>
<dbReference type="EMBL" id="JBAFUR010000003">
    <property type="protein sequence ID" value="MFG1253314.1"/>
    <property type="molecule type" value="Genomic_DNA"/>
</dbReference>
<comment type="caution">
    <text evidence="1">The sequence shown here is derived from an EMBL/GenBank/DDBJ whole genome shotgun (WGS) entry which is preliminary data.</text>
</comment>
<proteinExistence type="predicted"/>
<evidence type="ECO:0000313" key="1">
    <source>
        <dbReference type="EMBL" id="MFG1253314.1"/>
    </source>
</evidence>
<reference evidence="1 2" key="1">
    <citation type="submission" date="2024-02" db="EMBL/GenBank/DDBJ databases">
        <title>Expansion and revision of Xanthobacter and proposal of Roseixanthobacter gen. nov.</title>
        <authorList>
            <person name="Soltysiak M.P.M."/>
            <person name="Jalihal A."/>
            <person name="Ory A."/>
            <person name="Chrisophersen C."/>
            <person name="Lee A.D."/>
            <person name="Boulton J."/>
            <person name="Springer M."/>
        </authorList>
    </citation>
    <scope>NUCLEOTIDE SEQUENCE [LARGE SCALE GENOMIC DNA]</scope>
    <source>
        <strain evidence="1 2">CB5</strain>
    </source>
</reference>
<evidence type="ECO:0000313" key="2">
    <source>
        <dbReference type="Proteomes" id="UP001604043"/>
    </source>
</evidence>
<dbReference type="RefSeq" id="WP_394009403.1">
    <property type="nucleotide sequence ID" value="NZ_JBAFUR010000003.1"/>
</dbReference>